<evidence type="ECO:0000313" key="2">
    <source>
        <dbReference type="EMBL" id="ABA02263.1"/>
    </source>
</evidence>
<dbReference type="Proteomes" id="UP000163176">
    <property type="component" value="Segment"/>
</dbReference>
<dbReference type="EMBL" id="DQ182595">
    <property type="protein sequence ID" value="ABA02263.1"/>
    <property type="molecule type" value="Genomic_RNA"/>
</dbReference>
<organism evidence="2 3">
    <name type="scientific">SARS coronavirus ZJ0301</name>
    <dbReference type="NCBI Taxonomy" id="344702"/>
    <lineage>
        <taxon>Viruses</taxon>
        <taxon>Riboviria</taxon>
        <taxon>Orthornavirae</taxon>
        <taxon>Pisuviricota</taxon>
        <taxon>Pisoniviricetes</taxon>
        <taxon>Nidovirales</taxon>
        <taxon>Cornidovirineae</taxon>
        <taxon>Coronaviridae</taxon>
        <taxon>Orthocoronavirinae</taxon>
        <taxon>Betacoronavirus</taxon>
        <taxon>Sarbecovirus</taxon>
        <taxon>Betacoronavirus pandemicum</taxon>
        <taxon>Severe acute respiratory syndrome coronavirus</taxon>
    </lineage>
</organism>
<keyword evidence="1 2" id="KW-0812">Transmembrane</keyword>
<feature type="transmembrane region" description="Helical" evidence="1">
    <location>
        <begin position="6"/>
        <end position="30"/>
    </location>
</feature>
<reference evidence="2 3" key="2">
    <citation type="journal article" date="2004" name="Chin. Med. J.">
        <title>Molecular biological analysis of genotyping and phylogeny of severe acute respiratory syndrome associated coronavirus.</title>
        <authorList>
            <person name="Wang Z.G."/>
            <person name="Li L.J."/>
            <person name="Luo Y."/>
            <person name="Zhang J.Y."/>
            <person name="Wang M.Y."/>
            <person name="Cheng S.Y."/>
            <person name="Zhang Y.J."/>
            <person name="Wang X.M."/>
            <person name="Lu Y.Y."/>
            <person name="Wu N.P."/>
            <person name="Mei L.L."/>
            <person name="Wang Z.X."/>
        </authorList>
    </citation>
    <scope>NUCLEOTIDE SEQUENCE [LARGE SCALE GENOMIC DNA]</scope>
    <source>
        <strain evidence="2">ZJ0301</strain>
    </source>
</reference>
<evidence type="ECO:0000256" key="1">
    <source>
        <dbReference type="SAM" id="Phobius"/>
    </source>
</evidence>
<reference evidence="2 3" key="1">
    <citation type="journal article" date="2003" name="Chin. Med. J.">
        <title>Severe acute respiratory syndrome-associated coronavirus genotype and its characterization.</title>
        <authorList>
            <person name="Li L."/>
            <person name="Wang Z."/>
            <person name="Lu Y."/>
            <person name="Bao Q."/>
            <person name="Chen S."/>
            <person name="Wu N."/>
            <person name="Cheng S."/>
            <person name="Weng J."/>
            <person name="Zhang Y."/>
            <person name="Yan J."/>
            <person name="Mei L."/>
            <person name="Wang X."/>
            <person name="Zhu H."/>
            <person name="Yu Y."/>
            <person name="Zhang M."/>
            <person name="Li M."/>
            <person name="Yao J."/>
            <person name="Lu Q."/>
            <person name="Yao P."/>
            <person name="Bo X."/>
            <person name="Wo J."/>
            <person name="Wang S."/>
            <person name="Hu S."/>
        </authorList>
    </citation>
    <scope>NUCLEOTIDE SEQUENCE [LARGE SCALE GENOMIC DNA]</scope>
    <source>
        <strain evidence="2">ZJ0301</strain>
    </source>
</reference>
<protein>
    <submittedName>
        <fullName evidence="2">Putative transmembrane protein 2d</fullName>
    </submittedName>
</protein>
<sequence length="64" mass="6950">MISWVVSLLGILGTLMLLQLVIIIINIGILDMASLGPLRETYLMCLSPLMANLAPHLLLIVIGH</sequence>
<feature type="transmembrane region" description="Helical" evidence="1">
    <location>
        <begin position="42"/>
        <end position="62"/>
    </location>
</feature>
<proteinExistence type="predicted"/>
<reference evidence="2 3" key="3">
    <citation type="journal article" date="2005" name="FEBS Lett.">
        <title>Molecular evolution and multilocus sequence typing of 145 strains of SARS-CoV.</title>
        <authorList>
            <person name="Wang Z.G."/>
            <person name="Zheng Z.H."/>
            <person name="Shang L."/>
            <person name="Li L.J."/>
            <person name="Cong L.M."/>
            <person name="Feng M.G."/>
            <person name="Luo Y."/>
            <person name="Cheng S.Y."/>
            <person name="Zhang Y.J."/>
            <person name="Ru M.G."/>
            <person name="Wang Z.X."/>
            <person name="Bao Q.Y."/>
        </authorList>
    </citation>
    <scope>NUCLEOTIDE SEQUENCE [LARGE SCALE GENOMIC DNA]</scope>
    <source>
        <strain evidence="2">ZJ0301</strain>
    </source>
</reference>
<name>Q3S2C9_SARS</name>
<evidence type="ECO:0000313" key="3">
    <source>
        <dbReference type="Proteomes" id="UP000163176"/>
    </source>
</evidence>
<accession>Q3S2C9</accession>
<keyword evidence="1" id="KW-1133">Transmembrane helix</keyword>
<keyword evidence="1" id="KW-0472">Membrane</keyword>